<dbReference type="STRING" id="69395.AQ619_13495"/>
<dbReference type="AlphaFoldDB" id="A0A0P0P1W8"/>
<name>A0A0P0P1W8_9CAUL</name>
<dbReference type="Proteomes" id="UP000056905">
    <property type="component" value="Chromosome"/>
</dbReference>
<accession>A0A0P0P1W8</accession>
<evidence type="ECO:0000313" key="2">
    <source>
        <dbReference type="Proteomes" id="UP000056905"/>
    </source>
</evidence>
<protein>
    <submittedName>
        <fullName evidence="1">Uncharacterized protein</fullName>
    </submittedName>
</protein>
<reference evidence="1 2" key="1">
    <citation type="submission" date="2015-10" db="EMBL/GenBank/DDBJ databases">
        <title>Conservation of the essential genome among Caulobacter and Brevundimonas species.</title>
        <authorList>
            <person name="Scott D."/>
            <person name="Ely B."/>
        </authorList>
    </citation>
    <scope>NUCLEOTIDE SEQUENCE [LARGE SCALE GENOMIC DNA]</scope>
    <source>
        <strain evidence="1 2">CB4</strain>
    </source>
</reference>
<sequence>MNFNLLQILLSALAGGLVMFMFNRIARSLDLGFAKDERTEGKIEKVDSLARASIARLEGELRHTVDDIKSSLIMDLKERVTRVEETIRHLPSGEQIDKLIDRLGLVEREVGVVAAKTEGMSDMVRTIRDHILEGERR</sequence>
<dbReference type="KEGG" id="chq:AQ619_13495"/>
<gene>
    <name evidence="1" type="ORF">AQ619_13495</name>
</gene>
<proteinExistence type="predicted"/>
<dbReference type="EMBL" id="CP013002">
    <property type="protein sequence ID" value="ALL14275.1"/>
    <property type="molecule type" value="Genomic_DNA"/>
</dbReference>
<evidence type="ECO:0000313" key="1">
    <source>
        <dbReference type="EMBL" id="ALL14275.1"/>
    </source>
</evidence>
<organism evidence="1 2">
    <name type="scientific">Caulobacter henricii</name>
    <dbReference type="NCBI Taxonomy" id="69395"/>
    <lineage>
        <taxon>Bacteria</taxon>
        <taxon>Pseudomonadati</taxon>
        <taxon>Pseudomonadota</taxon>
        <taxon>Alphaproteobacteria</taxon>
        <taxon>Caulobacterales</taxon>
        <taxon>Caulobacteraceae</taxon>
        <taxon>Caulobacter</taxon>
    </lineage>
</organism>
<keyword evidence="2" id="KW-1185">Reference proteome</keyword>